<dbReference type="InterPro" id="IPR036638">
    <property type="entry name" value="HLH_DNA-bd_sf"/>
</dbReference>
<accession>A0A9P4I6U8</accession>
<dbReference type="OrthoDB" id="5778525at2759"/>
<name>A0A9P4I6U8_9PEZI</name>
<evidence type="ECO:0000256" key="1">
    <source>
        <dbReference type="ARBA" id="ARBA00004123"/>
    </source>
</evidence>
<gene>
    <name evidence="8" type="ORF">NA57DRAFT_81445</name>
</gene>
<dbReference type="GO" id="GO:0000978">
    <property type="term" value="F:RNA polymerase II cis-regulatory region sequence-specific DNA binding"/>
    <property type="evidence" value="ECO:0007669"/>
    <property type="project" value="TreeGrafter"/>
</dbReference>
<comment type="caution">
    <text evidence="8">The sequence shown here is derived from an EMBL/GenBank/DDBJ whole genome shotgun (WGS) entry which is preliminary data.</text>
</comment>
<dbReference type="GO" id="GO:0000981">
    <property type="term" value="F:DNA-binding transcription factor activity, RNA polymerase II-specific"/>
    <property type="evidence" value="ECO:0007669"/>
    <property type="project" value="TreeGrafter"/>
</dbReference>
<feature type="region of interest" description="Disordered" evidence="6">
    <location>
        <begin position="85"/>
        <end position="109"/>
    </location>
</feature>
<comment type="subcellular location">
    <subcellularLocation>
        <location evidence="1">Nucleus</location>
    </subcellularLocation>
</comment>
<keyword evidence="5" id="KW-0539">Nucleus</keyword>
<evidence type="ECO:0000256" key="2">
    <source>
        <dbReference type="ARBA" id="ARBA00023015"/>
    </source>
</evidence>
<dbReference type="Proteomes" id="UP000799772">
    <property type="component" value="Unassembled WGS sequence"/>
</dbReference>
<proteinExistence type="predicted"/>
<protein>
    <recommendedName>
        <fullName evidence="7">BHLH domain-containing protein</fullName>
    </recommendedName>
</protein>
<dbReference type="Pfam" id="PF00010">
    <property type="entry name" value="HLH"/>
    <property type="match status" value="1"/>
</dbReference>
<evidence type="ECO:0000313" key="8">
    <source>
        <dbReference type="EMBL" id="KAF2093514.1"/>
    </source>
</evidence>
<evidence type="ECO:0000256" key="6">
    <source>
        <dbReference type="SAM" id="MobiDB-lite"/>
    </source>
</evidence>
<organism evidence="8 9">
    <name type="scientific">Rhizodiscina lignyota</name>
    <dbReference type="NCBI Taxonomy" id="1504668"/>
    <lineage>
        <taxon>Eukaryota</taxon>
        <taxon>Fungi</taxon>
        <taxon>Dikarya</taxon>
        <taxon>Ascomycota</taxon>
        <taxon>Pezizomycotina</taxon>
        <taxon>Dothideomycetes</taxon>
        <taxon>Pleosporomycetidae</taxon>
        <taxon>Aulographales</taxon>
        <taxon>Rhizodiscinaceae</taxon>
        <taxon>Rhizodiscina</taxon>
    </lineage>
</organism>
<dbReference type="AlphaFoldDB" id="A0A9P4I6U8"/>
<sequence length="109" mass="12361">MSSPKGAEKPRLTEKEKKNNHIASEQKRRQAIREGFDRLATIVPGMEGQGRSEAVVLQATLEYMRAQIEERKKLLEQARMQGLDTSGLDLDEETMKMDTTPRKESASQD</sequence>
<keyword evidence="4" id="KW-0804">Transcription</keyword>
<feature type="compositionally biased region" description="Basic and acidic residues" evidence="6">
    <location>
        <begin position="93"/>
        <end position="109"/>
    </location>
</feature>
<dbReference type="EMBL" id="ML978138">
    <property type="protein sequence ID" value="KAF2093514.1"/>
    <property type="molecule type" value="Genomic_DNA"/>
</dbReference>
<dbReference type="GO" id="GO:0005634">
    <property type="term" value="C:nucleus"/>
    <property type="evidence" value="ECO:0007669"/>
    <property type="project" value="UniProtKB-SubCell"/>
</dbReference>
<evidence type="ECO:0000256" key="3">
    <source>
        <dbReference type="ARBA" id="ARBA00023125"/>
    </source>
</evidence>
<dbReference type="InterPro" id="IPR052207">
    <property type="entry name" value="Max-like/E-box_TFs"/>
</dbReference>
<dbReference type="SMART" id="SM00353">
    <property type="entry name" value="HLH"/>
    <property type="match status" value="1"/>
</dbReference>
<dbReference type="PANTHER" id="PTHR15741:SF39">
    <property type="entry name" value="BHLH TRANSCRIPTION FACTOR (EUROFUNG)"/>
    <property type="match status" value="1"/>
</dbReference>
<evidence type="ECO:0000313" key="9">
    <source>
        <dbReference type="Proteomes" id="UP000799772"/>
    </source>
</evidence>
<keyword evidence="9" id="KW-1185">Reference proteome</keyword>
<dbReference type="PROSITE" id="PS50888">
    <property type="entry name" value="BHLH"/>
    <property type="match status" value="1"/>
</dbReference>
<feature type="region of interest" description="Disordered" evidence="6">
    <location>
        <begin position="1"/>
        <end position="31"/>
    </location>
</feature>
<evidence type="ECO:0000256" key="4">
    <source>
        <dbReference type="ARBA" id="ARBA00023163"/>
    </source>
</evidence>
<keyword evidence="3" id="KW-0238">DNA-binding</keyword>
<dbReference type="InterPro" id="IPR011598">
    <property type="entry name" value="bHLH_dom"/>
</dbReference>
<dbReference type="GO" id="GO:0046983">
    <property type="term" value="F:protein dimerization activity"/>
    <property type="evidence" value="ECO:0007669"/>
    <property type="project" value="InterPro"/>
</dbReference>
<dbReference type="Gene3D" id="4.10.280.10">
    <property type="entry name" value="Helix-loop-helix DNA-binding domain"/>
    <property type="match status" value="1"/>
</dbReference>
<keyword evidence="2" id="KW-0805">Transcription regulation</keyword>
<reference evidence="8" key="1">
    <citation type="journal article" date="2020" name="Stud. Mycol.">
        <title>101 Dothideomycetes genomes: a test case for predicting lifestyles and emergence of pathogens.</title>
        <authorList>
            <person name="Haridas S."/>
            <person name="Albert R."/>
            <person name="Binder M."/>
            <person name="Bloem J."/>
            <person name="Labutti K."/>
            <person name="Salamov A."/>
            <person name="Andreopoulos B."/>
            <person name="Baker S."/>
            <person name="Barry K."/>
            <person name="Bills G."/>
            <person name="Bluhm B."/>
            <person name="Cannon C."/>
            <person name="Castanera R."/>
            <person name="Culley D."/>
            <person name="Daum C."/>
            <person name="Ezra D."/>
            <person name="Gonzalez J."/>
            <person name="Henrissat B."/>
            <person name="Kuo A."/>
            <person name="Liang C."/>
            <person name="Lipzen A."/>
            <person name="Lutzoni F."/>
            <person name="Magnuson J."/>
            <person name="Mondo S."/>
            <person name="Nolan M."/>
            <person name="Ohm R."/>
            <person name="Pangilinan J."/>
            <person name="Park H.-J."/>
            <person name="Ramirez L."/>
            <person name="Alfaro M."/>
            <person name="Sun H."/>
            <person name="Tritt A."/>
            <person name="Yoshinaga Y."/>
            <person name="Zwiers L.-H."/>
            <person name="Turgeon B."/>
            <person name="Goodwin S."/>
            <person name="Spatafora J."/>
            <person name="Crous P."/>
            <person name="Grigoriev I."/>
        </authorList>
    </citation>
    <scope>NUCLEOTIDE SEQUENCE</scope>
    <source>
        <strain evidence="8">CBS 133067</strain>
    </source>
</reference>
<feature type="domain" description="BHLH" evidence="7">
    <location>
        <begin position="16"/>
        <end position="67"/>
    </location>
</feature>
<dbReference type="SUPFAM" id="SSF47459">
    <property type="entry name" value="HLH, helix-loop-helix DNA-binding domain"/>
    <property type="match status" value="1"/>
</dbReference>
<dbReference type="PANTHER" id="PTHR15741">
    <property type="entry name" value="BASIC HELIX-LOOP-HELIX ZIP TRANSCRIPTION FACTOR"/>
    <property type="match status" value="1"/>
</dbReference>
<evidence type="ECO:0000256" key="5">
    <source>
        <dbReference type="ARBA" id="ARBA00023242"/>
    </source>
</evidence>
<evidence type="ECO:0000259" key="7">
    <source>
        <dbReference type="PROSITE" id="PS50888"/>
    </source>
</evidence>